<evidence type="ECO:0000313" key="3">
    <source>
        <dbReference type="Proteomes" id="UP000076603"/>
    </source>
</evidence>
<dbReference type="PATRIC" id="fig|1121326.3.peg.4130"/>
<evidence type="ECO:0000313" key="2">
    <source>
        <dbReference type="EMBL" id="KZL90306.1"/>
    </source>
</evidence>
<dbReference type="Proteomes" id="UP000076603">
    <property type="component" value="Unassembled WGS sequence"/>
</dbReference>
<evidence type="ECO:0000256" key="1">
    <source>
        <dbReference type="SAM" id="Phobius"/>
    </source>
</evidence>
<protein>
    <submittedName>
        <fullName evidence="2">Uncharacterized protein</fullName>
    </submittedName>
</protein>
<sequence>MTIMNSIGFNILRLLIMNNIVNNMAEGGLTKATINENIFAIIWSIIVCLTFMLLSLRESRN</sequence>
<dbReference type="AlphaFoldDB" id="A0A161X815"/>
<comment type="caution">
    <text evidence="2">The sequence shown here is derived from an EMBL/GenBank/DDBJ whole genome shotgun (WGS) entry which is preliminary data.</text>
</comment>
<keyword evidence="1" id="KW-0472">Membrane</keyword>
<gene>
    <name evidence="2" type="ORF">CLMAG_40770</name>
</gene>
<keyword evidence="1" id="KW-0812">Transmembrane</keyword>
<reference evidence="2 3" key="1">
    <citation type="submission" date="2016-04" db="EMBL/GenBank/DDBJ databases">
        <title>Genome sequence of Clostridium magnum DSM 2767.</title>
        <authorList>
            <person name="Poehlein A."/>
            <person name="Uhlig R."/>
            <person name="Fischer R."/>
            <person name="Bahl H."/>
            <person name="Daniel R."/>
        </authorList>
    </citation>
    <scope>NUCLEOTIDE SEQUENCE [LARGE SCALE GENOMIC DNA]</scope>
    <source>
        <strain evidence="2 3">DSM 2767</strain>
    </source>
</reference>
<keyword evidence="3" id="KW-1185">Reference proteome</keyword>
<feature type="transmembrane region" description="Helical" evidence="1">
    <location>
        <begin position="38"/>
        <end position="56"/>
    </location>
</feature>
<keyword evidence="1" id="KW-1133">Transmembrane helix</keyword>
<accession>A0A161X815</accession>
<dbReference type="EMBL" id="LWAE01000005">
    <property type="protein sequence ID" value="KZL90306.1"/>
    <property type="molecule type" value="Genomic_DNA"/>
</dbReference>
<proteinExistence type="predicted"/>
<name>A0A161X815_9CLOT</name>
<dbReference type="STRING" id="1121326.CLMAG_40770"/>
<organism evidence="2 3">
    <name type="scientific">Clostridium magnum DSM 2767</name>
    <dbReference type="NCBI Taxonomy" id="1121326"/>
    <lineage>
        <taxon>Bacteria</taxon>
        <taxon>Bacillati</taxon>
        <taxon>Bacillota</taxon>
        <taxon>Clostridia</taxon>
        <taxon>Eubacteriales</taxon>
        <taxon>Clostridiaceae</taxon>
        <taxon>Clostridium</taxon>
    </lineage>
</organism>